<accession>A0AAX3SFD8</accession>
<dbReference type="Proteomes" id="UP001219066">
    <property type="component" value="Chromosome"/>
</dbReference>
<gene>
    <name evidence="1" type="ORF">BI380_03125</name>
    <name evidence="2" type="ORF">PYR84_17640</name>
</gene>
<name>A0AAX3SFD8_9BURK</name>
<reference evidence="1 3" key="1">
    <citation type="submission" date="2016-09" db="EMBL/GenBank/DDBJ databases">
        <title>Complete genome sequence of Deltia acidovorans CM13 isolated from murine proximal colonic tissue.</title>
        <authorList>
            <person name="Saffarian A."/>
        </authorList>
    </citation>
    <scope>NUCLEOTIDE SEQUENCE [LARGE SCALE GENOMIC DNA]</scope>
    <source>
        <strain evidence="1 3">CM13</strain>
    </source>
</reference>
<evidence type="ECO:0000313" key="4">
    <source>
        <dbReference type="Proteomes" id="UP001219066"/>
    </source>
</evidence>
<proteinExistence type="predicted"/>
<reference evidence="2" key="2">
    <citation type="submission" date="2023-03" db="EMBL/GenBank/DDBJ databases">
        <title>Synergistic degradation of erythromycin by symbiotic bacteria Ery-6A and Ery-6B and application in simulated water remediation.</title>
        <authorList>
            <person name="Xu S."/>
        </authorList>
    </citation>
    <scope>NUCLEOTIDE SEQUENCE</scope>
    <source>
        <strain evidence="2">Ery-6A</strain>
    </source>
</reference>
<organism evidence="2 4">
    <name type="scientific">Delftia tsuruhatensis</name>
    <dbReference type="NCBI Taxonomy" id="180282"/>
    <lineage>
        <taxon>Bacteria</taxon>
        <taxon>Pseudomonadati</taxon>
        <taxon>Pseudomonadota</taxon>
        <taxon>Betaproteobacteria</taxon>
        <taxon>Burkholderiales</taxon>
        <taxon>Comamonadaceae</taxon>
        <taxon>Delftia</taxon>
    </lineage>
</organism>
<protein>
    <submittedName>
        <fullName evidence="2">Uncharacterized protein</fullName>
    </submittedName>
</protein>
<dbReference type="EMBL" id="CP120956">
    <property type="protein sequence ID" value="WFF78760.1"/>
    <property type="molecule type" value="Genomic_DNA"/>
</dbReference>
<dbReference type="EMBL" id="CP017420">
    <property type="protein sequence ID" value="AOV00420.1"/>
    <property type="molecule type" value="Genomic_DNA"/>
</dbReference>
<evidence type="ECO:0000313" key="1">
    <source>
        <dbReference type="EMBL" id="AOV00420.1"/>
    </source>
</evidence>
<dbReference type="AlphaFoldDB" id="A0AAX3SFD8"/>
<sequence>MTARKCLFCGGKAELLCDTWLGWERKRGELEQKAPHLLAAPSHAIPIRYRAVHTCDAPLCQACVHSAGTMFFRMRGHGSWAESIDYCPGHDSGDRRTEITGLQAEAMRARWRAGALARRGLVEQGGQQLGLFMEQQS</sequence>
<keyword evidence="3" id="KW-1185">Reference proteome</keyword>
<dbReference type="Proteomes" id="UP000095607">
    <property type="component" value="Chromosome"/>
</dbReference>
<evidence type="ECO:0000313" key="3">
    <source>
        <dbReference type="Proteomes" id="UP000095607"/>
    </source>
</evidence>
<dbReference type="KEGG" id="dts:BI380_03125"/>
<dbReference type="RefSeq" id="WP_046238101.1">
    <property type="nucleotide sequence ID" value="NZ_CBCSDN010000014.1"/>
</dbReference>
<evidence type="ECO:0000313" key="2">
    <source>
        <dbReference type="EMBL" id="WFF78760.1"/>
    </source>
</evidence>